<proteinExistence type="predicted"/>
<organism evidence="1 2">
    <name type="scientific">Abeliophyllum distichum</name>
    <dbReference type="NCBI Taxonomy" id="126358"/>
    <lineage>
        <taxon>Eukaryota</taxon>
        <taxon>Viridiplantae</taxon>
        <taxon>Streptophyta</taxon>
        <taxon>Embryophyta</taxon>
        <taxon>Tracheophyta</taxon>
        <taxon>Spermatophyta</taxon>
        <taxon>Magnoliopsida</taxon>
        <taxon>eudicotyledons</taxon>
        <taxon>Gunneridae</taxon>
        <taxon>Pentapetalae</taxon>
        <taxon>asterids</taxon>
        <taxon>lamiids</taxon>
        <taxon>Lamiales</taxon>
        <taxon>Oleaceae</taxon>
        <taxon>Forsythieae</taxon>
        <taxon>Abeliophyllum</taxon>
    </lineage>
</organism>
<keyword evidence="2" id="KW-1185">Reference proteome</keyword>
<protein>
    <submittedName>
        <fullName evidence="1">Uncharacterized protein</fullName>
    </submittedName>
</protein>
<evidence type="ECO:0000313" key="1">
    <source>
        <dbReference type="EMBL" id="KAL2491233.1"/>
    </source>
</evidence>
<gene>
    <name evidence="1" type="ORF">Adt_26861</name>
</gene>
<evidence type="ECO:0000313" key="2">
    <source>
        <dbReference type="Proteomes" id="UP001604336"/>
    </source>
</evidence>
<dbReference type="Proteomes" id="UP001604336">
    <property type="component" value="Unassembled WGS sequence"/>
</dbReference>
<name>A0ABD1RSB4_9LAMI</name>
<sequence length="109" mass="12431">MLNVDISSYEMKLQFKVSSVFIPPTKLLDDDDDLKWCISIHKDTVLCVICVPRVRCSKSHIDVATATCNIEASTTPTRSGGLFGRDNVQLDISEHQHFELFQNFEHQDF</sequence>
<dbReference type="EMBL" id="JBFOLK010000008">
    <property type="protein sequence ID" value="KAL2491233.1"/>
    <property type="molecule type" value="Genomic_DNA"/>
</dbReference>
<comment type="caution">
    <text evidence="1">The sequence shown here is derived from an EMBL/GenBank/DDBJ whole genome shotgun (WGS) entry which is preliminary data.</text>
</comment>
<reference evidence="2" key="1">
    <citation type="submission" date="2024-07" db="EMBL/GenBank/DDBJ databases">
        <title>Two chromosome-level genome assemblies of Korean endemic species Abeliophyllum distichum and Forsythia ovata (Oleaceae).</title>
        <authorList>
            <person name="Jang H."/>
        </authorList>
    </citation>
    <scope>NUCLEOTIDE SEQUENCE [LARGE SCALE GENOMIC DNA]</scope>
</reference>
<accession>A0ABD1RSB4</accession>
<dbReference type="AlphaFoldDB" id="A0ABD1RSB4"/>